<feature type="domain" description="Amidohydrolase-related" evidence="2">
    <location>
        <begin position="143"/>
        <end position="395"/>
    </location>
</feature>
<dbReference type="HOGENOM" id="CLU_039329_0_0_11"/>
<evidence type="ECO:0000256" key="1">
    <source>
        <dbReference type="ARBA" id="ARBA00023239"/>
    </source>
</evidence>
<keyword evidence="1" id="KW-0456">Lyase</keyword>
<evidence type="ECO:0000313" key="3">
    <source>
        <dbReference type="EMBL" id="ADP80839.1"/>
    </source>
</evidence>
<dbReference type="InterPro" id="IPR006680">
    <property type="entry name" value="Amidohydro-rel"/>
</dbReference>
<dbReference type="GO" id="GO:0016831">
    <property type="term" value="F:carboxy-lyase activity"/>
    <property type="evidence" value="ECO:0007669"/>
    <property type="project" value="InterPro"/>
</dbReference>
<proteinExistence type="predicted"/>
<dbReference type="PANTHER" id="PTHR21240">
    <property type="entry name" value="2-AMINO-3-CARBOXYLMUCONATE-6-SEMIALDEHYDE DECARBOXYLASE"/>
    <property type="match status" value="1"/>
</dbReference>
<dbReference type="InterPro" id="IPR032466">
    <property type="entry name" value="Metal_Hydrolase"/>
</dbReference>
<dbReference type="AlphaFoldDB" id="E3J7T5"/>
<dbReference type="GO" id="GO:0019748">
    <property type="term" value="P:secondary metabolic process"/>
    <property type="evidence" value="ECO:0007669"/>
    <property type="project" value="TreeGrafter"/>
</dbReference>
<dbReference type="STRING" id="298654.FraEuI1c_2812"/>
<accession>E3J7T5</accession>
<sequence length="440" mass="49093">MSVTTSEQPATQSPTTPLIVVSADTHIGPRLEQELRPYCPAPLLDEFDEFAGALARKREASNNQLGFGGMTRGADWKVSRRNLETEGHFNIEARLRDLDDDGVAGQVIFHDSQNGQPLPFDRSSVFNRDDIDFDRLKVGQHIYNQWLADQVRVQPERHVGLAYVPMWDIDAAVKELRWASSVGLRGVNFPYPRPWMKSYNFPDWEPFFSACEELGMSLCHHGGGAPTATGGPGMMSIVKLEVSNMSRISPLSHLVFGGVFERHPNLRLVLTESVGPWWPAVMKELDSVYIHDVAEYPDMKDRVKKLPSEYAARQVFVGASFLARFEVEDAMANGYLGNIIWGSDYPHFEGTFQHGIVSPEGDTATRSAMRFTFAGLPEHEVAQCLGENAVRAYGLDGAALRKVAARIDAPTYAKLSVPLSTLPDEHDRGHHAYRTYGFWA</sequence>
<gene>
    <name evidence="3" type="ordered locus">FraEuI1c_2812</name>
</gene>
<dbReference type="OrthoDB" id="8673349at2"/>
<dbReference type="PANTHER" id="PTHR21240:SF28">
    <property type="entry name" value="ISO-OROTATE DECARBOXYLASE (EUROFUNG)"/>
    <property type="match status" value="1"/>
</dbReference>
<dbReference type="InterPro" id="IPR032465">
    <property type="entry name" value="ACMSD"/>
</dbReference>
<dbReference type="GO" id="GO:0005737">
    <property type="term" value="C:cytoplasm"/>
    <property type="evidence" value="ECO:0007669"/>
    <property type="project" value="TreeGrafter"/>
</dbReference>
<dbReference type="Proteomes" id="UP000002484">
    <property type="component" value="Chromosome"/>
</dbReference>
<keyword evidence="4" id="KW-1185">Reference proteome</keyword>
<dbReference type="SUPFAM" id="SSF51556">
    <property type="entry name" value="Metallo-dependent hydrolases"/>
    <property type="match status" value="1"/>
</dbReference>
<dbReference type="InParanoid" id="E3J7T5"/>
<keyword evidence="3" id="KW-0378">Hydrolase</keyword>
<evidence type="ECO:0000313" key="4">
    <source>
        <dbReference type="Proteomes" id="UP000002484"/>
    </source>
</evidence>
<dbReference type="GO" id="GO:0016787">
    <property type="term" value="F:hydrolase activity"/>
    <property type="evidence" value="ECO:0007669"/>
    <property type="project" value="UniProtKB-KW"/>
</dbReference>
<dbReference type="Pfam" id="PF04909">
    <property type="entry name" value="Amidohydro_2"/>
    <property type="match status" value="1"/>
</dbReference>
<dbReference type="RefSeq" id="WP_013423957.1">
    <property type="nucleotide sequence ID" value="NC_014666.1"/>
</dbReference>
<protein>
    <submittedName>
        <fullName evidence="3">Amidohydrolase 2</fullName>
    </submittedName>
</protein>
<evidence type="ECO:0000259" key="2">
    <source>
        <dbReference type="Pfam" id="PF04909"/>
    </source>
</evidence>
<dbReference type="EMBL" id="CP002299">
    <property type="protein sequence ID" value="ADP80839.1"/>
    <property type="molecule type" value="Genomic_DNA"/>
</dbReference>
<dbReference type="KEGG" id="fri:FraEuI1c_2812"/>
<reference evidence="3 4" key="1">
    <citation type="submission" date="2010-10" db="EMBL/GenBank/DDBJ databases">
        <title>Complete sequence of Frankia sp. EuI1c.</title>
        <authorList>
            <consortium name="US DOE Joint Genome Institute"/>
            <person name="Lucas S."/>
            <person name="Copeland A."/>
            <person name="Lapidus A."/>
            <person name="Cheng J.-F."/>
            <person name="Bruce D."/>
            <person name="Goodwin L."/>
            <person name="Pitluck S."/>
            <person name="Chertkov O."/>
            <person name="Detter J.C."/>
            <person name="Han C."/>
            <person name="Tapia R."/>
            <person name="Land M."/>
            <person name="Hauser L."/>
            <person name="Jeffries C."/>
            <person name="Kyrpides N."/>
            <person name="Ivanova N."/>
            <person name="Mikhailova N."/>
            <person name="Beauchemin N."/>
            <person name="Sen A."/>
            <person name="Sur S.A."/>
            <person name="Gtari M."/>
            <person name="Wall L."/>
            <person name="Tisa L."/>
            <person name="Woyke T."/>
        </authorList>
    </citation>
    <scope>NUCLEOTIDE SEQUENCE [LARGE SCALE GENOMIC DNA]</scope>
    <source>
        <strain evidence="4">DSM 45817 / CECT 9037 / EuI1c</strain>
    </source>
</reference>
<dbReference type="Gene3D" id="3.20.20.140">
    <property type="entry name" value="Metal-dependent hydrolases"/>
    <property type="match status" value="1"/>
</dbReference>
<organism evidence="3 4">
    <name type="scientific">Pseudofrankia inefficax (strain DSM 45817 / CECT 9037 / DDB 130130 / EuI1c)</name>
    <name type="common">Frankia inefficax</name>
    <dbReference type="NCBI Taxonomy" id="298654"/>
    <lineage>
        <taxon>Bacteria</taxon>
        <taxon>Bacillati</taxon>
        <taxon>Actinomycetota</taxon>
        <taxon>Actinomycetes</taxon>
        <taxon>Frankiales</taxon>
        <taxon>Frankiaceae</taxon>
        <taxon>Pseudofrankia</taxon>
    </lineage>
</organism>
<name>E3J7T5_PSEI1</name>
<dbReference type="eggNOG" id="COG2159">
    <property type="taxonomic scope" value="Bacteria"/>
</dbReference>